<keyword evidence="2" id="KW-1185">Reference proteome</keyword>
<accession>A0A939PM77</accession>
<reference evidence="1" key="1">
    <citation type="submission" date="2021-03" db="EMBL/GenBank/DDBJ databases">
        <authorList>
            <person name="Kanchanasin P."/>
            <person name="Saeng-In P."/>
            <person name="Phongsopitanun W."/>
            <person name="Yuki M."/>
            <person name="Kudo T."/>
            <person name="Ohkuma M."/>
            <person name="Tanasupawat S."/>
        </authorList>
    </citation>
    <scope>NUCLEOTIDE SEQUENCE</scope>
    <source>
        <strain evidence="1">GKU 128</strain>
    </source>
</reference>
<organism evidence="1 2">
    <name type="scientific">Actinomadura barringtoniae</name>
    <dbReference type="NCBI Taxonomy" id="1427535"/>
    <lineage>
        <taxon>Bacteria</taxon>
        <taxon>Bacillati</taxon>
        <taxon>Actinomycetota</taxon>
        <taxon>Actinomycetes</taxon>
        <taxon>Streptosporangiales</taxon>
        <taxon>Thermomonosporaceae</taxon>
        <taxon>Actinomadura</taxon>
    </lineage>
</organism>
<dbReference type="EMBL" id="JAGEOJ010000014">
    <property type="protein sequence ID" value="MBO2451729.1"/>
    <property type="molecule type" value="Genomic_DNA"/>
</dbReference>
<sequence>MEQDRIAAALRKISAGFAELADAITADPAERPEDARYRAVISEWGDRGLTRSEASALFRKHGFSPQVAGGWARGDWLEVRDDGRRYLTDRSRTWLESTDD</sequence>
<evidence type="ECO:0000313" key="2">
    <source>
        <dbReference type="Proteomes" id="UP000669179"/>
    </source>
</evidence>
<protein>
    <submittedName>
        <fullName evidence="1">Uncharacterized protein</fullName>
    </submittedName>
</protein>
<dbReference type="RefSeq" id="WP_208259637.1">
    <property type="nucleotide sequence ID" value="NZ_JAGEOJ010000014.1"/>
</dbReference>
<dbReference type="Proteomes" id="UP000669179">
    <property type="component" value="Unassembled WGS sequence"/>
</dbReference>
<proteinExistence type="predicted"/>
<evidence type="ECO:0000313" key="1">
    <source>
        <dbReference type="EMBL" id="MBO2451729.1"/>
    </source>
</evidence>
<name>A0A939PM77_9ACTN</name>
<gene>
    <name evidence="1" type="ORF">J4573_31890</name>
</gene>
<dbReference type="AlphaFoldDB" id="A0A939PM77"/>
<comment type="caution">
    <text evidence="1">The sequence shown here is derived from an EMBL/GenBank/DDBJ whole genome shotgun (WGS) entry which is preliminary data.</text>
</comment>